<feature type="chain" id="PRO_5046655117" evidence="1">
    <location>
        <begin position="18"/>
        <end position="56"/>
    </location>
</feature>
<feature type="signal peptide" evidence="1">
    <location>
        <begin position="1"/>
        <end position="17"/>
    </location>
</feature>
<gene>
    <name evidence="2" type="ORF">QQX98_001471</name>
</gene>
<name>A0ABR1HN66_9HYPO</name>
<sequence length="56" mass="5829">MQFSILTFAVLISAVVAGPIGRRQVNVNEASMTDADGNVVAFKSDGVFQANTEAGL</sequence>
<accession>A0ABR1HN66</accession>
<keyword evidence="3" id="KW-1185">Reference proteome</keyword>
<dbReference type="EMBL" id="JAZAVJ010000014">
    <property type="protein sequence ID" value="KAK7422683.1"/>
    <property type="molecule type" value="Genomic_DNA"/>
</dbReference>
<proteinExistence type="predicted"/>
<comment type="caution">
    <text evidence="2">The sequence shown here is derived from an EMBL/GenBank/DDBJ whole genome shotgun (WGS) entry which is preliminary data.</text>
</comment>
<reference evidence="2 3" key="1">
    <citation type="journal article" date="2025" name="Microbiol. Resour. Announc.">
        <title>Draft genome sequences for Neonectria magnoliae and Neonectria punicea, canker pathogens of Liriodendron tulipifera and Acer saccharum in West Virginia.</title>
        <authorList>
            <person name="Petronek H.M."/>
            <person name="Kasson M.T."/>
            <person name="Metheny A.M."/>
            <person name="Stauder C.M."/>
            <person name="Lovett B."/>
            <person name="Lynch S.C."/>
            <person name="Garnas J.R."/>
            <person name="Kasson L.R."/>
            <person name="Stajich J.E."/>
        </authorList>
    </citation>
    <scope>NUCLEOTIDE SEQUENCE [LARGE SCALE GENOMIC DNA]</scope>
    <source>
        <strain evidence="2 3">NRRL 64653</strain>
    </source>
</reference>
<evidence type="ECO:0000256" key="1">
    <source>
        <dbReference type="SAM" id="SignalP"/>
    </source>
</evidence>
<evidence type="ECO:0000313" key="2">
    <source>
        <dbReference type="EMBL" id="KAK7422683.1"/>
    </source>
</evidence>
<organism evidence="2 3">
    <name type="scientific">Neonectria punicea</name>
    <dbReference type="NCBI Taxonomy" id="979145"/>
    <lineage>
        <taxon>Eukaryota</taxon>
        <taxon>Fungi</taxon>
        <taxon>Dikarya</taxon>
        <taxon>Ascomycota</taxon>
        <taxon>Pezizomycotina</taxon>
        <taxon>Sordariomycetes</taxon>
        <taxon>Hypocreomycetidae</taxon>
        <taxon>Hypocreales</taxon>
        <taxon>Nectriaceae</taxon>
        <taxon>Neonectria</taxon>
    </lineage>
</organism>
<keyword evidence="1" id="KW-0732">Signal</keyword>
<protein>
    <submittedName>
        <fullName evidence="2">Uncharacterized protein</fullName>
    </submittedName>
</protein>
<dbReference type="Proteomes" id="UP001498476">
    <property type="component" value="Unassembled WGS sequence"/>
</dbReference>
<evidence type="ECO:0000313" key="3">
    <source>
        <dbReference type="Proteomes" id="UP001498476"/>
    </source>
</evidence>